<dbReference type="Pfam" id="PF05739">
    <property type="entry name" value="SNARE"/>
    <property type="match status" value="1"/>
</dbReference>
<dbReference type="InterPro" id="IPR006012">
    <property type="entry name" value="Syntaxin/epimorphin_CS"/>
</dbReference>
<dbReference type="STRING" id="133381.A0A2T9ZJZ2"/>
<dbReference type="GO" id="GO:0012505">
    <property type="term" value="C:endomembrane system"/>
    <property type="evidence" value="ECO:0007669"/>
    <property type="project" value="TreeGrafter"/>
</dbReference>
<dbReference type="GO" id="GO:0006896">
    <property type="term" value="P:Golgi to vacuole transport"/>
    <property type="evidence" value="ECO:0007669"/>
    <property type="project" value="TreeGrafter"/>
</dbReference>
<evidence type="ECO:0000313" key="4">
    <source>
        <dbReference type="EMBL" id="PVV04891.1"/>
    </source>
</evidence>
<dbReference type="InterPro" id="IPR000727">
    <property type="entry name" value="T_SNARE_dom"/>
</dbReference>
<accession>A0A2T9ZJZ2</accession>
<dbReference type="GO" id="GO:0000149">
    <property type="term" value="F:SNARE binding"/>
    <property type="evidence" value="ECO:0007669"/>
    <property type="project" value="TreeGrafter"/>
</dbReference>
<dbReference type="InterPro" id="IPR006011">
    <property type="entry name" value="Syntaxin_N"/>
</dbReference>
<dbReference type="GO" id="GO:0005484">
    <property type="term" value="F:SNAP receptor activity"/>
    <property type="evidence" value="ECO:0007669"/>
    <property type="project" value="InterPro"/>
</dbReference>
<organism evidence="4 5">
    <name type="scientific">Smittium megazygosporum</name>
    <dbReference type="NCBI Taxonomy" id="133381"/>
    <lineage>
        <taxon>Eukaryota</taxon>
        <taxon>Fungi</taxon>
        <taxon>Fungi incertae sedis</taxon>
        <taxon>Zoopagomycota</taxon>
        <taxon>Kickxellomycotina</taxon>
        <taxon>Harpellomycetes</taxon>
        <taxon>Harpellales</taxon>
        <taxon>Legeriomycetaceae</taxon>
        <taxon>Smittium</taxon>
    </lineage>
</organism>
<dbReference type="GO" id="GO:0006906">
    <property type="term" value="P:vesicle fusion"/>
    <property type="evidence" value="ECO:0007669"/>
    <property type="project" value="TreeGrafter"/>
</dbReference>
<dbReference type="Gene3D" id="1.20.58.70">
    <property type="match status" value="1"/>
</dbReference>
<dbReference type="GO" id="GO:0031201">
    <property type="term" value="C:SNARE complex"/>
    <property type="evidence" value="ECO:0007669"/>
    <property type="project" value="TreeGrafter"/>
</dbReference>
<keyword evidence="2" id="KW-1133">Transmembrane helix</keyword>
<evidence type="ECO:0000256" key="2">
    <source>
        <dbReference type="SAM" id="Phobius"/>
    </source>
</evidence>
<name>A0A2T9ZJZ2_9FUNG</name>
<dbReference type="AlphaFoldDB" id="A0A2T9ZJZ2"/>
<dbReference type="Proteomes" id="UP000245609">
    <property type="component" value="Unassembled WGS sequence"/>
</dbReference>
<dbReference type="PROSITE" id="PS50192">
    <property type="entry name" value="T_SNARE"/>
    <property type="match status" value="1"/>
</dbReference>
<evidence type="ECO:0000256" key="1">
    <source>
        <dbReference type="ARBA" id="ARBA00009063"/>
    </source>
</evidence>
<keyword evidence="2" id="KW-0472">Membrane</keyword>
<dbReference type="Gene3D" id="1.20.5.110">
    <property type="match status" value="1"/>
</dbReference>
<dbReference type="PANTHER" id="PTHR19957">
    <property type="entry name" value="SYNTAXIN"/>
    <property type="match status" value="1"/>
</dbReference>
<dbReference type="PANTHER" id="PTHR19957:SF38">
    <property type="entry name" value="LD27581P"/>
    <property type="match status" value="1"/>
</dbReference>
<feature type="transmembrane region" description="Helical" evidence="2">
    <location>
        <begin position="260"/>
        <end position="278"/>
    </location>
</feature>
<keyword evidence="5" id="KW-1185">Reference proteome</keyword>
<comment type="caution">
    <text evidence="4">The sequence shown here is derived from an EMBL/GenBank/DDBJ whole genome shotgun (WGS) entry which is preliminary data.</text>
</comment>
<evidence type="ECO:0000313" key="5">
    <source>
        <dbReference type="Proteomes" id="UP000245609"/>
    </source>
</evidence>
<feature type="domain" description="T-SNARE coiled-coil homology" evidence="3">
    <location>
        <begin position="186"/>
        <end position="248"/>
    </location>
</feature>
<dbReference type="SUPFAM" id="SSF47661">
    <property type="entry name" value="t-snare proteins"/>
    <property type="match status" value="1"/>
</dbReference>
<dbReference type="GO" id="GO:0048278">
    <property type="term" value="P:vesicle docking"/>
    <property type="evidence" value="ECO:0007669"/>
    <property type="project" value="TreeGrafter"/>
</dbReference>
<dbReference type="PROSITE" id="PS00914">
    <property type="entry name" value="SYNTAXIN"/>
    <property type="match status" value="1"/>
</dbReference>
<keyword evidence="2" id="KW-0812">Transmembrane</keyword>
<reference evidence="4 5" key="1">
    <citation type="journal article" date="2018" name="MBio">
        <title>Comparative Genomics Reveals the Core Gene Toolbox for the Fungus-Insect Symbiosis.</title>
        <authorList>
            <person name="Wang Y."/>
            <person name="Stata M."/>
            <person name="Wang W."/>
            <person name="Stajich J.E."/>
            <person name="White M.M."/>
            <person name="Moncalvo J.M."/>
        </authorList>
    </citation>
    <scope>NUCLEOTIDE SEQUENCE [LARGE SCALE GENOMIC DNA]</scope>
    <source>
        <strain evidence="4 5">SC-DP-2</strain>
    </source>
</reference>
<proteinExistence type="inferred from homology"/>
<sequence>MSFNELVNSSNSSHQLRINDQDNQYKKLYLNVSNLIFETNSKISRIVQYVNWFGTPKDSKNLRDSVQVENQQVVDLFREIKDNMRTLSSFQSDERTRRTRNLEQQKLQRDLKKLMETFQQVQNLEASKSRHLIEVAKQHIQDQSLINEEEVDGNEEYPLLNTNAGSHLNQVQTSIEITENDVMYNNSMILEREREIEDIERGIVELNDIFKDIGTIVNDQQNLLDNIESNVNNVSQYTSSASNELVSADEYQRRTQKKRTLLIIFLVIIFMVLFVMMIS</sequence>
<dbReference type="SMART" id="SM00397">
    <property type="entry name" value="t_SNARE"/>
    <property type="match status" value="1"/>
</dbReference>
<dbReference type="InterPro" id="IPR045242">
    <property type="entry name" value="Syntaxin"/>
</dbReference>
<dbReference type="Pfam" id="PF14523">
    <property type="entry name" value="Syntaxin_2"/>
    <property type="match status" value="1"/>
</dbReference>
<dbReference type="EMBL" id="MBFS01000067">
    <property type="protein sequence ID" value="PVV04891.1"/>
    <property type="molecule type" value="Genomic_DNA"/>
</dbReference>
<dbReference type="OrthoDB" id="364348at2759"/>
<dbReference type="CDD" id="cd15840">
    <property type="entry name" value="SNARE_Qa"/>
    <property type="match status" value="1"/>
</dbReference>
<dbReference type="InterPro" id="IPR010989">
    <property type="entry name" value="SNARE"/>
</dbReference>
<comment type="similarity">
    <text evidence="1">Belongs to the syntaxin family.</text>
</comment>
<gene>
    <name evidence="4" type="ORF">BB560_000603</name>
</gene>
<dbReference type="GO" id="GO:0006886">
    <property type="term" value="P:intracellular protein transport"/>
    <property type="evidence" value="ECO:0007669"/>
    <property type="project" value="InterPro"/>
</dbReference>
<protein>
    <recommendedName>
        <fullName evidence="3">t-SNARE coiled-coil homology domain-containing protein</fullName>
    </recommendedName>
</protein>
<evidence type="ECO:0000259" key="3">
    <source>
        <dbReference type="PROSITE" id="PS50192"/>
    </source>
</evidence>